<dbReference type="STRING" id="1806892.AZH43_04610"/>
<keyword evidence="2" id="KW-1185">Reference proteome</keyword>
<dbReference type="SUPFAM" id="SSF55298">
    <property type="entry name" value="YjgF-like"/>
    <property type="match status" value="1"/>
</dbReference>
<reference evidence="1 2" key="1">
    <citation type="submission" date="2016-03" db="EMBL/GenBank/DDBJ databases">
        <title>Acinetobacter genomospecies 28 strain ANC 4149.</title>
        <authorList>
            <person name="Radolfova-Krizova L."/>
            <person name="Nemec A."/>
        </authorList>
    </citation>
    <scope>NUCLEOTIDE SEQUENCE [LARGE SCALE GENOMIC DNA]</scope>
    <source>
        <strain evidence="1 2">ANC 4149</strain>
    </source>
</reference>
<proteinExistence type="predicted"/>
<dbReference type="Gene3D" id="3.30.1330.40">
    <property type="entry name" value="RutC-like"/>
    <property type="match status" value="1"/>
</dbReference>
<dbReference type="InterPro" id="IPR006175">
    <property type="entry name" value="YjgF/YER057c/UK114"/>
</dbReference>
<dbReference type="PANTHER" id="PTHR47328">
    <property type="match status" value="1"/>
</dbReference>
<evidence type="ECO:0008006" key="3">
    <source>
        <dbReference type="Google" id="ProtNLM"/>
    </source>
</evidence>
<dbReference type="OrthoDB" id="6899345at2"/>
<dbReference type="InterPro" id="IPR035959">
    <property type="entry name" value="RutC-like_sf"/>
</dbReference>
<gene>
    <name evidence="1" type="ORF">AZH43_04610</name>
</gene>
<evidence type="ECO:0000313" key="2">
    <source>
        <dbReference type="Proteomes" id="UP000076276"/>
    </source>
</evidence>
<dbReference type="PANTHER" id="PTHR47328:SF1">
    <property type="entry name" value="RUTC FAMILY PROTEIN YOAB"/>
    <property type="match status" value="1"/>
</dbReference>
<accession>A0A151XXS7</accession>
<protein>
    <recommendedName>
        <fullName evidence="3">RidA family protein</fullName>
    </recommendedName>
</protein>
<dbReference type="InterPro" id="IPR035709">
    <property type="entry name" value="YoaB-like"/>
</dbReference>
<sequence>MSNEIQRINASARLSGCVVHGGLVYVSGQVPTTLDADAKQQTVEVLQKIDDLLEQANSDKSRILTAQIWIKHIERDFAVFNECWEAWLPEGAAPARAALQADLARPQVLVEVMLTAAVK</sequence>
<comment type="caution">
    <text evidence="1">The sequence shown here is derived from an EMBL/GenBank/DDBJ whole genome shotgun (WGS) entry which is preliminary data.</text>
</comment>
<dbReference type="EMBL" id="LUAW01000071">
    <property type="protein sequence ID" value="KYQ70439.1"/>
    <property type="molecule type" value="Genomic_DNA"/>
</dbReference>
<name>A0A151XXS7_9GAMM</name>
<dbReference type="AlphaFoldDB" id="A0A151XXS7"/>
<dbReference type="CDD" id="cd06150">
    <property type="entry name" value="YjgF_YER057c_UK114_like_2"/>
    <property type="match status" value="1"/>
</dbReference>
<organism evidence="1 2">
    <name type="scientific">Acinetobacter pragensis</name>
    <dbReference type="NCBI Taxonomy" id="1806892"/>
    <lineage>
        <taxon>Bacteria</taxon>
        <taxon>Pseudomonadati</taxon>
        <taxon>Pseudomonadota</taxon>
        <taxon>Gammaproteobacteria</taxon>
        <taxon>Moraxellales</taxon>
        <taxon>Moraxellaceae</taxon>
        <taxon>Acinetobacter</taxon>
    </lineage>
</organism>
<dbReference type="RefSeq" id="WP_067672609.1">
    <property type="nucleotide sequence ID" value="NZ_CBCSIK010000002.1"/>
</dbReference>
<dbReference type="Pfam" id="PF01042">
    <property type="entry name" value="Ribonuc_L-PSP"/>
    <property type="match status" value="1"/>
</dbReference>
<dbReference type="Proteomes" id="UP000076276">
    <property type="component" value="Unassembled WGS sequence"/>
</dbReference>
<evidence type="ECO:0000313" key="1">
    <source>
        <dbReference type="EMBL" id="KYQ70439.1"/>
    </source>
</evidence>